<dbReference type="RefSeq" id="WP_328238416.1">
    <property type="nucleotide sequence ID" value="NZ_JAROAS010000040.1"/>
</dbReference>
<name>A0ABU6NNJ3_9BACI</name>
<comment type="caution">
    <text evidence="1">The sequence shown here is derived from an EMBL/GenBank/DDBJ whole genome shotgun (WGS) entry which is preliminary data.</text>
</comment>
<organism evidence="1 2">
    <name type="scientific">Shouchella miscanthi</name>
    <dbReference type="NCBI Taxonomy" id="2598861"/>
    <lineage>
        <taxon>Bacteria</taxon>
        <taxon>Bacillati</taxon>
        <taxon>Bacillota</taxon>
        <taxon>Bacilli</taxon>
        <taxon>Bacillales</taxon>
        <taxon>Bacillaceae</taxon>
        <taxon>Shouchella</taxon>
    </lineage>
</organism>
<reference evidence="1 2" key="1">
    <citation type="submission" date="2023-03" db="EMBL/GenBank/DDBJ databases">
        <title>Bacillus Genome Sequencing.</title>
        <authorList>
            <person name="Dunlap C."/>
        </authorList>
    </citation>
    <scope>NUCLEOTIDE SEQUENCE [LARGE SCALE GENOMIC DNA]</scope>
    <source>
        <strain evidence="1 2">B-4107</strain>
    </source>
</reference>
<dbReference type="Proteomes" id="UP001341820">
    <property type="component" value="Unassembled WGS sequence"/>
</dbReference>
<dbReference type="EMBL" id="JAROAS010000040">
    <property type="protein sequence ID" value="MED4129763.1"/>
    <property type="molecule type" value="Genomic_DNA"/>
</dbReference>
<sequence>MMINFRTTDESHFTFDESRREIVDYDGVEKNVVVPTHIDGCEVVSIGPEAFWNKGIKTVTLPPTLSVIGFYAFAFNELTSVTIPESAALIEDGAFMYNKITRLRIAKNIFAIPHSAFRHNKLEQIVIPENTQEILS</sequence>
<protein>
    <submittedName>
        <fullName evidence="1">Leucine-rich repeat domain-containing protein</fullName>
    </submittedName>
</protein>
<evidence type="ECO:0000313" key="1">
    <source>
        <dbReference type="EMBL" id="MED4129763.1"/>
    </source>
</evidence>
<dbReference type="InterPro" id="IPR026906">
    <property type="entry name" value="LRR_5"/>
</dbReference>
<proteinExistence type="predicted"/>
<gene>
    <name evidence="1" type="ORF">P5F74_16630</name>
</gene>
<dbReference type="Pfam" id="PF13306">
    <property type="entry name" value="LRR_5"/>
    <property type="match status" value="1"/>
</dbReference>
<dbReference type="InterPro" id="IPR032675">
    <property type="entry name" value="LRR_dom_sf"/>
</dbReference>
<dbReference type="Gene3D" id="3.80.10.10">
    <property type="entry name" value="Ribonuclease Inhibitor"/>
    <property type="match status" value="1"/>
</dbReference>
<evidence type="ECO:0000313" key="2">
    <source>
        <dbReference type="Proteomes" id="UP001341820"/>
    </source>
</evidence>
<accession>A0ABU6NNJ3</accession>
<keyword evidence="2" id="KW-1185">Reference proteome</keyword>